<name>A0A7C4CER9_UNCW3</name>
<evidence type="ECO:0000256" key="10">
    <source>
        <dbReference type="HAMAP-Rule" id="MF_00019"/>
    </source>
</evidence>
<reference evidence="11" key="1">
    <citation type="journal article" date="2020" name="mSystems">
        <title>Genome- and Community-Level Interaction Insights into Carbon Utilization and Element Cycling Functions of Hydrothermarchaeota in Hydrothermal Sediment.</title>
        <authorList>
            <person name="Zhou Z."/>
            <person name="Liu Y."/>
            <person name="Xu W."/>
            <person name="Pan J."/>
            <person name="Luo Z.H."/>
            <person name="Li M."/>
        </authorList>
    </citation>
    <scope>NUCLEOTIDE SEQUENCE [LARGE SCALE GENOMIC DNA]</scope>
    <source>
        <strain evidence="11">SpSt-488</strain>
    </source>
</reference>
<dbReference type="SUPFAM" id="SSF53659">
    <property type="entry name" value="Isocitrate/Isopropylmalate dehydrogenase-like"/>
    <property type="match status" value="1"/>
</dbReference>
<keyword evidence="5 10" id="KW-0443">Lipid metabolism</keyword>
<dbReference type="GO" id="GO:0006633">
    <property type="term" value="P:fatty acid biosynthetic process"/>
    <property type="evidence" value="ECO:0007669"/>
    <property type="project" value="UniProtKB-UniRule"/>
</dbReference>
<dbReference type="UniPathway" id="UPA00085"/>
<comment type="catalytic activity">
    <reaction evidence="1 10">
        <text>a fatty acyl-[ACP] + phosphate = an acyl phosphate + holo-[ACP]</text>
        <dbReference type="Rhea" id="RHEA:42292"/>
        <dbReference type="Rhea" id="RHEA-COMP:9685"/>
        <dbReference type="Rhea" id="RHEA-COMP:14125"/>
        <dbReference type="ChEBI" id="CHEBI:43474"/>
        <dbReference type="ChEBI" id="CHEBI:59918"/>
        <dbReference type="ChEBI" id="CHEBI:64479"/>
        <dbReference type="ChEBI" id="CHEBI:138651"/>
        <dbReference type="EC" id="2.3.1.274"/>
    </reaction>
</comment>
<keyword evidence="4 10" id="KW-0808">Transferase</keyword>
<comment type="pathway">
    <text evidence="10">Lipid metabolism; phospholipid metabolism.</text>
</comment>
<dbReference type="PIRSF" id="PIRSF002465">
    <property type="entry name" value="Phsphlp_syn_PlsX"/>
    <property type="match status" value="1"/>
</dbReference>
<dbReference type="HAMAP" id="MF_00019">
    <property type="entry name" value="PlsX"/>
    <property type="match status" value="1"/>
</dbReference>
<evidence type="ECO:0000256" key="3">
    <source>
        <dbReference type="ARBA" id="ARBA00022516"/>
    </source>
</evidence>
<sequence length="333" mass="36010">MRVALDAMGSDNAPSAEIGGVNLALAELPDLEVTLVGRQEMLEAARIRHRDRVELVPAPEVVGMHEAPNEALKRKRNSSIAVCMELHNTGKVDAVVSAGNTGAVMAFALTRLGMIAGIHRPTLGVLFPRITGSVLVLDVGANVDSKPQQLVQFARMGATAASYFLRKVNPSVGLLNIGREDSKGNDLTLNTYRLLRESDLNFIGNVEGNEILAGNVDVVVCDGFVGNVLLKYGEGLAEVLRELVKEYYATRSRYRLRRRLSRPVFEEFLGRMDYQEHGGALMLGVQGTVVVAHGRSTPRALKNALKTAAQASRDNLSLHLAEAIPPESPSPQT</sequence>
<comment type="subcellular location">
    <subcellularLocation>
        <location evidence="10">Cytoplasm</location>
    </subcellularLocation>
    <text evidence="10">Associated with the membrane possibly through PlsY.</text>
</comment>
<dbReference type="EC" id="2.3.1.274" evidence="8 10"/>
<dbReference type="InterPro" id="IPR012281">
    <property type="entry name" value="Phospholipid_synth_PlsX-like"/>
</dbReference>
<evidence type="ECO:0000313" key="11">
    <source>
        <dbReference type="EMBL" id="HGK28969.1"/>
    </source>
</evidence>
<evidence type="ECO:0000256" key="6">
    <source>
        <dbReference type="ARBA" id="ARBA00023209"/>
    </source>
</evidence>
<keyword evidence="6 10" id="KW-0594">Phospholipid biosynthesis</keyword>
<organism evidence="11">
    <name type="scientific">candidate division WOR-3 bacterium</name>
    <dbReference type="NCBI Taxonomy" id="2052148"/>
    <lineage>
        <taxon>Bacteria</taxon>
        <taxon>Bacteria division WOR-3</taxon>
    </lineage>
</organism>
<comment type="subunit">
    <text evidence="9 10">Homodimer. Probably interacts with PlsY.</text>
</comment>
<protein>
    <recommendedName>
        <fullName evidence="8 10">Phosphate acyltransferase</fullName>
        <ecNumber evidence="8 10">2.3.1.274</ecNumber>
    </recommendedName>
    <alternativeName>
        <fullName evidence="10">Acyl-ACP phosphotransacylase</fullName>
    </alternativeName>
    <alternativeName>
        <fullName evidence="10">Acyl-[acyl-carrier-protein]--phosphate acyltransferase</fullName>
    </alternativeName>
    <alternativeName>
        <fullName evidence="10">Phosphate-acyl-ACP acyltransferase</fullName>
    </alternativeName>
</protein>
<evidence type="ECO:0000256" key="1">
    <source>
        <dbReference type="ARBA" id="ARBA00001232"/>
    </source>
</evidence>
<evidence type="ECO:0000256" key="8">
    <source>
        <dbReference type="ARBA" id="ARBA00024069"/>
    </source>
</evidence>
<dbReference type="AlphaFoldDB" id="A0A7C4CER9"/>
<comment type="caution">
    <text evidence="11">The sequence shown here is derived from an EMBL/GenBank/DDBJ whole genome shotgun (WGS) entry which is preliminary data.</text>
</comment>
<accession>A0A7C4CER9</accession>
<dbReference type="InterPro" id="IPR003664">
    <property type="entry name" value="FA_synthesis"/>
</dbReference>
<evidence type="ECO:0000256" key="9">
    <source>
        <dbReference type="ARBA" id="ARBA00046608"/>
    </source>
</evidence>
<dbReference type="GO" id="GO:0008654">
    <property type="term" value="P:phospholipid biosynthetic process"/>
    <property type="evidence" value="ECO:0007669"/>
    <property type="project" value="UniProtKB-KW"/>
</dbReference>
<proteinExistence type="inferred from homology"/>
<evidence type="ECO:0000256" key="7">
    <source>
        <dbReference type="ARBA" id="ARBA00023264"/>
    </source>
</evidence>
<dbReference type="Pfam" id="PF02504">
    <property type="entry name" value="FA_synthesis"/>
    <property type="match status" value="1"/>
</dbReference>
<dbReference type="PANTHER" id="PTHR30100">
    <property type="entry name" value="FATTY ACID/PHOSPHOLIPID SYNTHESIS PROTEIN PLSX"/>
    <property type="match status" value="1"/>
</dbReference>
<gene>
    <name evidence="10 11" type="primary">plsX</name>
    <name evidence="11" type="ORF">ENS41_08520</name>
</gene>
<keyword evidence="2 10" id="KW-0963">Cytoplasm</keyword>
<keyword evidence="11" id="KW-0012">Acyltransferase</keyword>
<dbReference type="EMBL" id="DSUT01000182">
    <property type="protein sequence ID" value="HGK28969.1"/>
    <property type="molecule type" value="Genomic_DNA"/>
</dbReference>
<comment type="function">
    <text evidence="10">Catalyzes the reversible formation of acyl-phosphate (acyl-PO(4)) from acyl-[acyl-carrier-protein] (acyl-ACP). This enzyme utilizes acyl-ACP as fatty acyl donor, but not acyl-CoA.</text>
</comment>
<dbReference type="GO" id="GO:0005737">
    <property type="term" value="C:cytoplasm"/>
    <property type="evidence" value="ECO:0007669"/>
    <property type="project" value="UniProtKB-SubCell"/>
</dbReference>
<evidence type="ECO:0000256" key="5">
    <source>
        <dbReference type="ARBA" id="ARBA00023098"/>
    </source>
</evidence>
<keyword evidence="3 10" id="KW-0444">Lipid biosynthesis</keyword>
<dbReference type="NCBIfam" id="TIGR00182">
    <property type="entry name" value="plsX"/>
    <property type="match status" value="1"/>
</dbReference>
<dbReference type="PANTHER" id="PTHR30100:SF1">
    <property type="entry name" value="PHOSPHATE ACYLTRANSFERASE"/>
    <property type="match status" value="1"/>
</dbReference>
<comment type="similarity">
    <text evidence="10">Belongs to the PlsX family.</text>
</comment>
<evidence type="ECO:0000256" key="4">
    <source>
        <dbReference type="ARBA" id="ARBA00022679"/>
    </source>
</evidence>
<evidence type="ECO:0000256" key="2">
    <source>
        <dbReference type="ARBA" id="ARBA00022490"/>
    </source>
</evidence>
<keyword evidence="7 10" id="KW-1208">Phospholipid metabolism</keyword>
<dbReference type="GO" id="GO:0043811">
    <property type="term" value="F:phosphate:acyl-[acyl carrier protein] acyltransferase activity"/>
    <property type="evidence" value="ECO:0007669"/>
    <property type="project" value="UniProtKB-UniRule"/>
</dbReference>
<dbReference type="Gene3D" id="3.40.718.10">
    <property type="entry name" value="Isopropylmalate Dehydrogenase"/>
    <property type="match status" value="1"/>
</dbReference>